<keyword evidence="9" id="KW-1185">Reference proteome</keyword>
<feature type="transmembrane region" description="Helical" evidence="7">
    <location>
        <begin position="213"/>
        <end position="233"/>
    </location>
</feature>
<evidence type="ECO:0000256" key="6">
    <source>
        <dbReference type="SAM" id="MobiDB-lite"/>
    </source>
</evidence>
<dbReference type="SUPFAM" id="SSF103473">
    <property type="entry name" value="MFS general substrate transporter"/>
    <property type="match status" value="1"/>
</dbReference>
<name>S3DAD0_GLAL2</name>
<evidence type="ECO:0000256" key="2">
    <source>
        <dbReference type="ARBA" id="ARBA00022448"/>
    </source>
</evidence>
<dbReference type="GO" id="GO:0005886">
    <property type="term" value="C:plasma membrane"/>
    <property type="evidence" value="ECO:0007669"/>
    <property type="project" value="TreeGrafter"/>
</dbReference>
<evidence type="ECO:0000313" key="8">
    <source>
        <dbReference type="EMBL" id="EPE35407.1"/>
    </source>
</evidence>
<keyword evidence="5 7" id="KW-0472">Membrane</keyword>
<evidence type="ECO:0000256" key="1">
    <source>
        <dbReference type="ARBA" id="ARBA00004141"/>
    </source>
</evidence>
<evidence type="ECO:0000256" key="5">
    <source>
        <dbReference type="ARBA" id="ARBA00023136"/>
    </source>
</evidence>
<keyword evidence="4 7" id="KW-1133">Transmembrane helix</keyword>
<feature type="transmembrane region" description="Helical" evidence="7">
    <location>
        <begin position="506"/>
        <end position="524"/>
    </location>
</feature>
<dbReference type="FunFam" id="1.20.1250.20:FF:000593">
    <property type="entry name" value="MFS general substrate transporter"/>
    <property type="match status" value="1"/>
</dbReference>
<feature type="transmembrane region" description="Helical" evidence="7">
    <location>
        <begin position="253"/>
        <end position="272"/>
    </location>
</feature>
<dbReference type="KEGG" id="glz:GLAREA_11106"/>
<dbReference type="Proteomes" id="UP000016922">
    <property type="component" value="Unassembled WGS sequence"/>
</dbReference>
<feature type="transmembrane region" description="Helical" evidence="7">
    <location>
        <begin position="591"/>
        <end position="609"/>
    </location>
</feature>
<dbReference type="PANTHER" id="PTHR19432">
    <property type="entry name" value="SUGAR TRANSPORTER"/>
    <property type="match status" value="1"/>
</dbReference>
<dbReference type="eggNOG" id="KOG0637">
    <property type="taxonomic scope" value="Eukaryota"/>
</dbReference>
<feature type="transmembrane region" description="Helical" evidence="7">
    <location>
        <begin position="446"/>
        <end position="466"/>
    </location>
</feature>
<evidence type="ECO:0000256" key="3">
    <source>
        <dbReference type="ARBA" id="ARBA00022692"/>
    </source>
</evidence>
<accession>S3DAD0</accession>
<gene>
    <name evidence="8" type="ORF">GLAREA_11106</name>
</gene>
<feature type="transmembrane region" description="Helical" evidence="7">
    <location>
        <begin position="621"/>
        <end position="639"/>
    </location>
</feature>
<dbReference type="InterPro" id="IPR036259">
    <property type="entry name" value="MFS_trans_sf"/>
</dbReference>
<dbReference type="PANTHER" id="PTHR19432:SF35">
    <property type="entry name" value="SOLUTE CARRIER FAMILY 45 MEMBER 3 ISOFORM X1"/>
    <property type="match status" value="1"/>
</dbReference>
<dbReference type="OMA" id="CAWVGFF"/>
<feature type="region of interest" description="Disordered" evidence="6">
    <location>
        <begin position="62"/>
        <end position="132"/>
    </location>
</feature>
<dbReference type="Pfam" id="PF13347">
    <property type="entry name" value="MFS_2"/>
    <property type="match status" value="1"/>
</dbReference>
<evidence type="ECO:0000313" key="9">
    <source>
        <dbReference type="Proteomes" id="UP000016922"/>
    </source>
</evidence>
<keyword evidence="2" id="KW-0813">Transport</keyword>
<reference evidence="8 9" key="1">
    <citation type="journal article" date="2013" name="BMC Genomics">
        <title>Genomics-driven discovery of the pneumocandin biosynthetic gene cluster in the fungus Glarea lozoyensis.</title>
        <authorList>
            <person name="Chen L."/>
            <person name="Yue Q."/>
            <person name="Zhang X."/>
            <person name="Xiang M."/>
            <person name="Wang C."/>
            <person name="Li S."/>
            <person name="Che Y."/>
            <person name="Ortiz-Lopez F.J."/>
            <person name="Bills G.F."/>
            <person name="Liu X."/>
            <person name="An Z."/>
        </authorList>
    </citation>
    <scope>NUCLEOTIDE SEQUENCE [LARGE SCALE GENOMIC DNA]</scope>
    <source>
        <strain evidence="9">ATCC 20868 / MF5171</strain>
    </source>
</reference>
<dbReference type="AlphaFoldDB" id="S3DAD0"/>
<evidence type="ECO:0000256" key="4">
    <source>
        <dbReference type="ARBA" id="ARBA00022989"/>
    </source>
</evidence>
<protein>
    <submittedName>
        <fullName evidence="8">MFS general substrate transporter</fullName>
    </submittedName>
</protein>
<dbReference type="GeneID" id="19470148"/>
<feature type="transmembrane region" description="Helical" evidence="7">
    <location>
        <begin position="298"/>
        <end position="316"/>
    </location>
</feature>
<dbReference type="HOGENOM" id="CLU_018303_1_1_1"/>
<keyword evidence="3 7" id="KW-0812">Transmembrane</keyword>
<feature type="transmembrane region" description="Helical" evidence="7">
    <location>
        <begin position="531"/>
        <end position="552"/>
    </location>
</feature>
<dbReference type="EMBL" id="KE145354">
    <property type="protein sequence ID" value="EPE35407.1"/>
    <property type="molecule type" value="Genomic_DNA"/>
</dbReference>
<feature type="transmembrane region" description="Helical" evidence="7">
    <location>
        <begin position="142"/>
        <end position="161"/>
    </location>
</feature>
<sequence length="678" mass="74520">MIVELPHSPDYTQAYFDKRIHILKLWKRNWSHWCHSTSTPHPPAIATETEVLAATKHITTRVGGKRGLGEMADAQRPSSRTRESEDTLAPRNPSIDQTAKLVHEESPLLSASDTSENDHELNEDQEILAGDPQHDYQDTKSLWYMVLLTISIGGLQLAWSVELSNGTPFLLSLGMSKSLMAMVWIAGPLSGTLVQPYVGMLSDNCRSSWGKRVPFMVFGALATIISLLGLAWVREVVGGTLGLFGADREAQGVKTTIIVVAVFWVYILDFSINTVQAGIRAFILDCAPSHQQEAANAMASRIVGVGNIVGYIAGYLELPKYLGFLNTQFKALCVIASICLASTVAISVLTVKERDPRLQPKAAKDSKAGLIHFFRTVFVSVRRLPPQTRKVCEVQFFAWIGFFPQLFYSSSYIGDIYVQPYLIENPNMTPQELELLYEKATRVGTFALLVYACTSLTTNIFLPFFIAPSYDNKSSAASQYSHKSYTTRLSRFLDRLVIPWLTLRRAWLIAHLVFAGCMFSTLIVRSIGAATALIGVVGISWALTLWAPFAIISAEVSKRDALRRTRSVNSSANAPPEDQAGVILGIHNMSIAAPQIIATLASSAVFHFMQKPRGTPGDHSFAVVLAGGGLSTLVAAFLTSRIRDEVELPEEGVVEEARIDGESARMLVRRGSMSGLEY</sequence>
<comment type="subcellular location">
    <subcellularLocation>
        <location evidence="1">Membrane</location>
        <topology evidence="1">Multi-pass membrane protein</topology>
    </subcellularLocation>
</comment>
<dbReference type="RefSeq" id="XP_008077486.1">
    <property type="nucleotide sequence ID" value="XM_008079295.1"/>
</dbReference>
<evidence type="ECO:0000256" key="7">
    <source>
        <dbReference type="SAM" id="Phobius"/>
    </source>
</evidence>
<proteinExistence type="predicted"/>
<dbReference type="Gene3D" id="1.20.1250.20">
    <property type="entry name" value="MFS general substrate transporter like domains"/>
    <property type="match status" value="1"/>
</dbReference>
<feature type="transmembrane region" description="Helical" evidence="7">
    <location>
        <begin position="181"/>
        <end position="201"/>
    </location>
</feature>
<dbReference type="OrthoDB" id="28755at2759"/>
<dbReference type="GO" id="GO:0008506">
    <property type="term" value="F:sucrose:proton symporter activity"/>
    <property type="evidence" value="ECO:0007669"/>
    <property type="project" value="TreeGrafter"/>
</dbReference>
<organism evidence="8 9">
    <name type="scientific">Glarea lozoyensis (strain ATCC 20868 / MF5171)</name>
    <dbReference type="NCBI Taxonomy" id="1116229"/>
    <lineage>
        <taxon>Eukaryota</taxon>
        <taxon>Fungi</taxon>
        <taxon>Dikarya</taxon>
        <taxon>Ascomycota</taxon>
        <taxon>Pezizomycotina</taxon>
        <taxon>Leotiomycetes</taxon>
        <taxon>Helotiales</taxon>
        <taxon>Helotiaceae</taxon>
        <taxon>Glarea</taxon>
    </lineage>
</organism>
<feature type="transmembrane region" description="Helical" evidence="7">
    <location>
        <begin position="328"/>
        <end position="351"/>
    </location>
</feature>